<dbReference type="EMBL" id="BGZK01000114">
    <property type="protein sequence ID" value="GBP20029.1"/>
    <property type="molecule type" value="Genomic_DNA"/>
</dbReference>
<keyword evidence="1" id="KW-1133">Transmembrane helix</keyword>
<sequence length="485" mass="54853">MCVMQGIALKTFTPTKLVAQKLPNFLAETDERAWNDKWISVKLCVQNNAEIGAVAPTQATPGLLSSPGGLLGLGKVLGGILKSVKGLVGAIVQEIGPCDRRTDRQWSLSNWVPLTPVGSEWGRAHRVLSPRIRSACVCYYCIIIDLGALDRRPIETSERRRRVIFRHSAVKKLRAYRGLTGDLFGGGSIVWADFSRATSSSRLGLRWPMTTDVTEPMPEFGNVVPEARWNRKRRQDRDRRTERRRKRGRWQVEDMLLWLRPKGGLPGNASYEDAKKVIARGCDKGNKIWGTLKSLENLSVDHTRRSFARPAVQQPDSPCKGCGRVIDDTFFAFFIYHNPKFQRDQHKFIILHFCGIITLFLISFTDDRPNDGKYRRIFLCGLRRVDQWLGYINALLQVDTSTGLGRSLVNVMLDCCGNIIKVGNGEYEFLVLLSLLILVTSLSRQRPYKCYEQNYSLTKCKTIDKAGAPRIEALHKGKDKTINKN</sequence>
<accession>A0A4C1U165</accession>
<proteinExistence type="predicted"/>
<comment type="caution">
    <text evidence="2">The sequence shown here is derived from an EMBL/GenBank/DDBJ whole genome shotgun (WGS) entry which is preliminary data.</text>
</comment>
<dbReference type="AlphaFoldDB" id="A0A4C1U165"/>
<organism evidence="2 3">
    <name type="scientific">Eumeta variegata</name>
    <name type="common">Bagworm moth</name>
    <name type="synonym">Eumeta japonica</name>
    <dbReference type="NCBI Taxonomy" id="151549"/>
    <lineage>
        <taxon>Eukaryota</taxon>
        <taxon>Metazoa</taxon>
        <taxon>Ecdysozoa</taxon>
        <taxon>Arthropoda</taxon>
        <taxon>Hexapoda</taxon>
        <taxon>Insecta</taxon>
        <taxon>Pterygota</taxon>
        <taxon>Neoptera</taxon>
        <taxon>Endopterygota</taxon>
        <taxon>Lepidoptera</taxon>
        <taxon>Glossata</taxon>
        <taxon>Ditrysia</taxon>
        <taxon>Tineoidea</taxon>
        <taxon>Psychidae</taxon>
        <taxon>Oiketicinae</taxon>
        <taxon>Eumeta</taxon>
    </lineage>
</organism>
<keyword evidence="1" id="KW-0472">Membrane</keyword>
<dbReference type="Proteomes" id="UP000299102">
    <property type="component" value="Unassembled WGS sequence"/>
</dbReference>
<protein>
    <submittedName>
        <fullName evidence="2">Uncharacterized protein</fullName>
    </submittedName>
</protein>
<evidence type="ECO:0000256" key="1">
    <source>
        <dbReference type="SAM" id="Phobius"/>
    </source>
</evidence>
<reference evidence="2 3" key="1">
    <citation type="journal article" date="2019" name="Commun. Biol.">
        <title>The bagworm genome reveals a unique fibroin gene that provides high tensile strength.</title>
        <authorList>
            <person name="Kono N."/>
            <person name="Nakamura H."/>
            <person name="Ohtoshi R."/>
            <person name="Tomita M."/>
            <person name="Numata K."/>
            <person name="Arakawa K."/>
        </authorList>
    </citation>
    <scope>NUCLEOTIDE SEQUENCE [LARGE SCALE GENOMIC DNA]</scope>
</reference>
<gene>
    <name evidence="2" type="ORF">EVAR_13795_1</name>
</gene>
<evidence type="ECO:0000313" key="3">
    <source>
        <dbReference type="Proteomes" id="UP000299102"/>
    </source>
</evidence>
<evidence type="ECO:0000313" key="2">
    <source>
        <dbReference type="EMBL" id="GBP20029.1"/>
    </source>
</evidence>
<feature type="transmembrane region" description="Helical" evidence="1">
    <location>
        <begin position="348"/>
        <end position="365"/>
    </location>
</feature>
<name>A0A4C1U165_EUMVA</name>
<keyword evidence="3" id="KW-1185">Reference proteome</keyword>
<keyword evidence="1" id="KW-0812">Transmembrane</keyword>